<proteinExistence type="predicted"/>
<dbReference type="GO" id="GO:0005634">
    <property type="term" value="C:nucleus"/>
    <property type="evidence" value="ECO:0007669"/>
    <property type="project" value="UniProtKB-SubCell"/>
</dbReference>
<evidence type="ECO:0000259" key="3">
    <source>
        <dbReference type="PROSITE" id="PS51029"/>
    </source>
</evidence>
<evidence type="ECO:0000259" key="4">
    <source>
        <dbReference type="PROSITE" id="PS51031"/>
    </source>
</evidence>
<name>A0AAV0W9U7_9HEMI</name>
<gene>
    <name evidence="5" type="ORF">MEUPH1_LOCUS8769</name>
</gene>
<dbReference type="PANTHER" id="PTHR12243:SF67">
    <property type="entry name" value="COREPRESSOR OF PANGOLIN, ISOFORM A-RELATED"/>
    <property type="match status" value="1"/>
</dbReference>
<comment type="caution">
    <text evidence="5">The sequence shown here is derived from an EMBL/GenBank/DDBJ whole genome shotgun (WGS) entry which is preliminary data.</text>
</comment>
<keyword evidence="1" id="KW-0539">Nucleus</keyword>
<dbReference type="PROSITE" id="PS51031">
    <property type="entry name" value="BESS"/>
    <property type="match status" value="1"/>
</dbReference>
<dbReference type="GO" id="GO:0003677">
    <property type="term" value="F:DNA binding"/>
    <property type="evidence" value="ECO:0007669"/>
    <property type="project" value="InterPro"/>
</dbReference>
<evidence type="ECO:0008006" key="7">
    <source>
        <dbReference type="Google" id="ProtNLM"/>
    </source>
</evidence>
<feature type="domain" description="BESS" evidence="4">
    <location>
        <begin position="185"/>
        <end position="224"/>
    </location>
</feature>
<dbReference type="PROSITE" id="PS51029">
    <property type="entry name" value="MADF"/>
    <property type="match status" value="1"/>
</dbReference>
<evidence type="ECO:0000313" key="6">
    <source>
        <dbReference type="Proteomes" id="UP001160148"/>
    </source>
</evidence>
<evidence type="ECO:0000256" key="1">
    <source>
        <dbReference type="PROSITE-ProRule" id="PRU00371"/>
    </source>
</evidence>
<comment type="subcellular location">
    <subcellularLocation>
        <location evidence="1">Nucleus</location>
    </subcellularLocation>
</comment>
<feature type="region of interest" description="Disordered" evidence="2">
    <location>
        <begin position="299"/>
        <end position="324"/>
    </location>
</feature>
<dbReference type="InterPro" id="IPR004210">
    <property type="entry name" value="BESS_motif"/>
</dbReference>
<dbReference type="Pfam" id="PF02944">
    <property type="entry name" value="BESS"/>
    <property type="match status" value="1"/>
</dbReference>
<dbReference type="Proteomes" id="UP001160148">
    <property type="component" value="Unassembled WGS sequence"/>
</dbReference>
<organism evidence="5 6">
    <name type="scientific">Macrosiphum euphorbiae</name>
    <name type="common">potato aphid</name>
    <dbReference type="NCBI Taxonomy" id="13131"/>
    <lineage>
        <taxon>Eukaryota</taxon>
        <taxon>Metazoa</taxon>
        <taxon>Ecdysozoa</taxon>
        <taxon>Arthropoda</taxon>
        <taxon>Hexapoda</taxon>
        <taxon>Insecta</taxon>
        <taxon>Pterygota</taxon>
        <taxon>Neoptera</taxon>
        <taxon>Paraneoptera</taxon>
        <taxon>Hemiptera</taxon>
        <taxon>Sternorrhyncha</taxon>
        <taxon>Aphidomorpha</taxon>
        <taxon>Aphidoidea</taxon>
        <taxon>Aphididae</taxon>
        <taxon>Macrosiphini</taxon>
        <taxon>Macrosiphum</taxon>
    </lineage>
</organism>
<dbReference type="AlphaFoldDB" id="A0AAV0W9U7"/>
<dbReference type="Pfam" id="PF10545">
    <property type="entry name" value="MADF_DNA_bdg"/>
    <property type="match status" value="1"/>
</dbReference>
<keyword evidence="6" id="KW-1185">Reference proteome</keyword>
<accession>A0AAV0W9U7</accession>
<dbReference type="SMART" id="SM00595">
    <property type="entry name" value="MADF"/>
    <property type="match status" value="1"/>
</dbReference>
<protein>
    <recommendedName>
        <fullName evidence="7">MADF domain-containing protein</fullName>
    </recommendedName>
</protein>
<dbReference type="EMBL" id="CARXXK010000002">
    <property type="protein sequence ID" value="CAI6352542.1"/>
    <property type="molecule type" value="Genomic_DNA"/>
</dbReference>
<feature type="domain" description="MADF" evidence="3">
    <location>
        <begin position="6"/>
        <end position="104"/>
    </location>
</feature>
<evidence type="ECO:0000313" key="5">
    <source>
        <dbReference type="EMBL" id="CAI6352542.1"/>
    </source>
</evidence>
<evidence type="ECO:0000256" key="2">
    <source>
        <dbReference type="SAM" id="MobiDB-lite"/>
    </source>
</evidence>
<dbReference type="InterPro" id="IPR006578">
    <property type="entry name" value="MADF-dom"/>
</dbReference>
<dbReference type="GO" id="GO:0006357">
    <property type="term" value="P:regulation of transcription by RNA polymerase II"/>
    <property type="evidence" value="ECO:0007669"/>
    <property type="project" value="TreeGrafter"/>
</dbReference>
<sequence length="324" mass="37730">MYNTEDFILEINKNEELWNTKFASYHDRNKIHVGWTVVGKALIENFDDLTEKEKQAKISVMKKKWKNLKDNYRRKCTNKSGQAATNEKPYVYAKVLEFLRPTIENRKTQSNIMSESEEDEVESEADEIFVVGQDINEESLLKESFSHTQEVKKIKRSKKSQVNEIKEATEVDLINFLKNRPKEVEDPDKLFLLSLTPLIKDFTSDQKTQLYIEFLNAIQKIKNTSQHQFSFQRNQIPSLTPHNQNNTFIQPQPYSLGPTHPIVQLPLHTQYNNHQISSPVYSQRPISSTPHMDYYNSNYNSPCLSETQNSNSSHFSQDTTSDSI</sequence>
<reference evidence="5 6" key="1">
    <citation type="submission" date="2023-01" db="EMBL/GenBank/DDBJ databases">
        <authorList>
            <person name="Whitehead M."/>
        </authorList>
    </citation>
    <scope>NUCLEOTIDE SEQUENCE [LARGE SCALE GENOMIC DNA]</scope>
</reference>
<dbReference type="GO" id="GO:0005667">
    <property type="term" value="C:transcription regulator complex"/>
    <property type="evidence" value="ECO:0007669"/>
    <property type="project" value="TreeGrafter"/>
</dbReference>
<dbReference type="PANTHER" id="PTHR12243">
    <property type="entry name" value="MADF DOMAIN TRANSCRIPTION FACTOR"/>
    <property type="match status" value="1"/>
</dbReference>
<dbReference type="InterPro" id="IPR039353">
    <property type="entry name" value="TF_Adf1"/>
</dbReference>